<evidence type="ECO:0000259" key="6">
    <source>
        <dbReference type="Pfam" id="PF10120"/>
    </source>
</evidence>
<dbReference type="InterPro" id="IPR036409">
    <property type="entry name" value="Aldolase_II/adducin_N_sf"/>
</dbReference>
<dbReference type="GO" id="GO:0008972">
    <property type="term" value="F:phosphomethylpyrimidine kinase activity"/>
    <property type="evidence" value="ECO:0007669"/>
    <property type="project" value="UniProtKB-EC"/>
</dbReference>
<keyword evidence="2" id="KW-0547">Nucleotide-binding</keyword>
<dbReference type="AlphaFoldDB" id="A0A7D5P4B2"/>
<dbReference type="GO" id="GO:0008902">
    <property type="term" value="F:hydroxymethylpyrimidine kinase activity"/>
    <property type="evidence" value="ECO:0007669"/>
    <property type="project" value="UniProtKB-EC"/>
</dbReference>
<dbReference type="Gene3D" id="3.40.1190.20">
    <property type="match status" value="1"/>
</dbReference>
<keyword evidence="4" id="KW-0067">ATP-binding</keyword>
<keyword evidence="3 7" id="KW-0418">Kinase</keyword>
<name>A0A7D5P4B2_9EURY</name>
<dbReference type="EC" id="2.7.1.49" evidence="7"/>
<evidence type="ECO:0000313" key="7">
    <source>
        <dbReference type="EMBL" id="QLH77924.1"/>
    </source>
</evidence>
<dbReference type="KEGG" id="hrr:HZS55_11725"/>
<dbReference type="GO" id="GO:0009228">
    <property type="term" value="P:thiamine biosynthetic process"/>
    <property type="evidence" value="ECO:0007669"/>
    <property type="project" value="InterPro"/>
</dbReference>
<dbReference type="PANTHER" id="PTHR20858">
    <property type="entry name" value="PHOSPHOMETHYLPYRIMIDINE KINASE"/>
    <property type="match status" value="1"/>
</dbReference>
<dbReference type="EMBL" id="CP058910">
    <property type="protein sequence ID" value="QLH77924.1"/>
    <property type="molecule type" value="Genomic_DNA"/>
</dbReference>
<dbReference type="GeneID" id="56078542"/>
<dbReference type="Gene3D" id="3.40.225.10">
    <property type="entry name" value="Class II aldolase/adducin N-terminal domain"/>
    <property type="match status" value="1"/>
</dbReference>
<evidence type="ECO:0000256" key="4">
    <source>
        <dbReference type="ARBA" id="ARBA00022840"/>
    </source>
</evidence>
<dbReference type="CDD" id="cd01169">
    <property type="entry name" value="HMPP_kinase"/>
    <property type="match status" value="1"/>
</dbReference>
<gene>
    <name evidence="7" type="primary">thiD</name>
    <name evidence="7" type="ORF">HZS55_11725</name>
</gene>
<feature type="domain" description="Pyridoxamine kinase/Phosphomethylpyrimidine kinase" evidence="5">
    <location>
        <begin position="20"/>
        <end position="265"/>
    </location>
</feature>
<evidence type="ECO:0000259" key="5">
    <source>
        <dbReference type="Pfam" id="PF08543"/>
    </source>
</evidence>
<dbReference type="Pfam" id="PF08543">
    <property type="entry name" value="Phos_pyr_kin"/>
    <property type="match status" value="1"/>
</dbReference>
<dbReference type="InterPro" id="IPR013749">
    <property type="entry name" value="PM/HMP-P_kinase-1"/>
</dbReference>
<dbReference type="GO" id="GO:0005829">
    <property type="term" value="C:cytosol"/>
    <property type="evidence" value="ECO:0007669"/>
    <property type="project" value="TreeGrafter"/>
</dbReference>
<dbReference type="InterPro" id="IPR029056">
    <property type="entry name" value="Ribokinase-like"/>
</dbReference>
<dbReference type="SUPFAM" id="SSF53613">
    <property type="entry name" value="Ribokinase-like"/>
    <property type="match status" value="1"/>
</dbReference>
<dbReference type="InterPro" id="IPR004399">
    <property type="entry name" value="HMP/HMP-P_kinase_dom"/>
</dbReference>
<dbReference type="PANTHER" id="PTHR20858:SF17">
    <property type="entry name" value="HYDROXYMETHYLPYRIMIDINE_PHOSPHOMETHYLPYRIMIDINE KINASE THI20-RELATED"/>
    <property type="match status" value="1"/>
</dbReference>
<evidence type="ECO:0000313" key="8">
    <source>
        <dbReference type="Proteomes" id="UP000509667"/>
    </source>
</evidence>
<evidence type="ECO:0000256" key="3">
    <source>
        <dbReference type="ARBA" id="ARBA00022777"/>
    </source>
</evidence>
<dbReference type="EC" id="2.7.4.7" evidence="7"/>
<reference evidence="7 8" key="1">
    <citation type="submission" date="2020-07" db="EMBL/GenBank/DDBJ databases">
        <title>Halosimplex pelagicum sp. nov. and Halosimplex rubrum sp. nov., isolated from salted brown alga Laminaria, and emended description of the genus Halosimplex.</title>
        <authorList>
            <person name="Cui H."/>
        </authorList>
    </citation>
    <scope>NUCLEOTIDE SEQUENCE [LARGE SCALE GENOMIC DNA]</scope>
    <source>
        <strain evidence="7 8">R27</strain>
    </source>
</reference>
<protein>
    <submittedName>
        <fullName evidence="7">Bifunctional hydroxymethylpyrimidine kinase/phosphomethylpyrimidine kinase</fullName>
        <ecNumber evidence="7">2.7.1.49</ecNumber>
        <ecNumber evidence="7">2.7.4.7</ecNumber>
    </submittedName>
</protein>
<dbReference type="Pfam" id="PF10120">
    <property type="entry name" value="ThiN"/>
    <property type="match status" value="1"/>
</dbReference>
<evidence type="ECO:0000256" key="1">
    <source>
        <dbReference type="ARBA" id="ARBA00022679"/>
    </source>
</evidence>
<dbReference type="FunFam" id="3.40.1190.20:FF:000003">
    <property type="entry name" value="Phosphomethylpyrimidine kinase ThiD"/>
    <property type="match status" value="1"/>
</dbReference>
<evidence type="ECO:0000256" key="2">
    <source>
        <dbReference type="ARBA" id="ARBA00022741"/>
    </source>
</evidence>
<accession>A0A7D5P4B2</accession>
<dbReference type="RefSeq" id="WP_179907848.1">
    <property type="nucleotide sequence ID" value="NZ_CP058910.1"/>
</dbReference>
<dbReference type="Proteomes" id="UP000509667">
    <property type="component" value="Chromosome"/>
</dbReference>
<keyword evidence="8" id="KW-1185">Reference proteome</keyword>
<proteinExistence type="predicted"/>
<dbReference type="OrthoDB" id="43786at2157"/>
<dbReference type="GO" id="GO:0005524">
    <property type="term" value="F:ATP binding"/>
    <property type="evidence" value="ECO:0007669"/>
    <property type="project" value="UniProtKB-KW"/>
</dbReference>
<dbReference type="SUPFAM" id="SSF53639">
    <property type="entry name" value="AraD/HMP-PK domain-like"/>
    <property type="match status" value="1"/>
</dbReference>
<organism evidence="7 8">
    <name type="scientific">Halosimplex rubrum</name>
    <dbReference type="NCBI Taxonomy" id="869889"/>
    <lineage>
        <taxon>Archaea</taxon>
        <taxon>Methanobacteriati</taxon>
        <taxon>Methanobacteriota</taxon>
        <taxon>Stenosarchaea group</taxon>
        <taxon>Halobacteria</taxon>
        <taxon>Halobacteriales</taxon>
        <taxon>Haloarculaceae</taxon>
        <taxon>Halosimplex</taxon>
    </lineage>
</organism>
<feature type="domain" description="Thiamine-phosphate synthase ThiN" evidence="6">
    <location>
        <begin position="283"/>
        <end position="441"/>
    </location>
</feature>
<sequence>MTRREAPVSPPVVLAIAGSDSGGGAGIQADLKTIEAGGAFGTTAITSVTAQNTTGVERTHVLPTGEIDAQCEAVRSDFDVAAVKTGMLATADVVELVTDRLRETAAPAVVDPVMVAASGDRLLASEAESAYEDLIAEATLVTPNADEAAVLTGVDPESEAEAREAGERLIETGADAALVKGGHISGDDSTDVVDVLVTGDRVERFRHPRVDTDATHGSGCTLSSAIATRLAHGDDLADAVASGIDLLARAVRYNLDVGEGPGSVHHAVELRDRAARDDTAEAVEGVVRAFVDRDIGPLVPEVGTNVAGATPYAERPGETAAVEGRITRTRSGVEPTRGVRFGASTHVARLLLAAREHDPDLRYAVNLRHDDAVADALAALDGPVAEFDPADDRADSVEWGVETAFDAVDGTPVAVVDRGSYGNEPIAFVLARTPDALVDRTLATLDAVEAADE</sequence>
<keyword evidence="1 7" id="KW-0808">Transferase</keyword>
<dbReference type="InterPro" id="IPR019293">
    <property type="entry name" value="ThiN"/>
</dbReference>
<dbReference type="NCBIfam" id="TIGR00097">
    <property type="entry name" value="HMP-P_kinase"/>
    <property type="match status" value="1"/>
</dbReference>